<keyword evidence="3 7" id="KW-0812">Transmembrane</keyword>
<evidence type="ECO:0000256" key="7">
    <source>
        <dbReference type="RuleBase" id="RU079119"/>
    </source>
</evidence>
<feature type="transmembrane region" description="Helical" evidence="7">
    <location>
        <begin position="259"/>
        <end position="281"/>
    </location>
</feature>
<keyword evidence="4 7" id="KW-1133">Transmembrane helix</keyword>
<keyword evidence="10" id="KW-1185">Reference proteome</keyword>
<evidence type="ECO:0000259" key="8">
    <source>
        <dbReference type="Pfam" id="PF01529"/>
    </source>
</evidence>
<name>A0A1E7FKS0_9STRA</name>
<dbReference type="InParanoid" id="A0A1E7FKS0"/>
<proteinExistence type="inferred from homology"/>
<dbReference type="GO" id="GO:0006612">
    <property type="term" value="P:protein targeting to membrane"/>
    <property type="evidence" value="ECO:0007669"/>
    <property type="project" value="TreeGrafter"/>
</dbReference>
<evidence type="ECO:0000256" key="5">
    <source>
        <dbReference type="ARBA" id="ARBA00023136"/>
    </source>
</evidence>
<dbReference type="InterPro" id="IPR001594">
    <property type="entry name" value="Palmitoyltrfase_DHHC"/>
</dbReference>
<evidence type="ECO:0000313" key="9">
    <source>
        <dbReference type="EMBL" id="OEU18746.1"/>
    </source>
</evidence>
<dbReference type="InterPro" id="IPR039859">
    <property type="entry name" value="PFA4/ZDH16/20/ERF2-like"/>
</dbReference>
<keyword evidence="2 7" id="KW-0808">Transferase</keyword>
<comment type="subcellular location">
    <subcellularLocation>
        <location evidence="1">Membrane</location>
        <topology evidence="1">Multi-pass membrane protein</topology>
    </subcellularLocation>
</comment>
<dbReference type="KEGG" id="fcy:FRACYDRAFT_237026"/>
<dbReference type="Pfam" id="PF01529">
    <property type="entry name" value="DHHC"/>
    <property type="match status" value="1"/>
</dbReference>
<comment type="similarity">
    <text evidence="7">Belongs to the DHHC palmitoyltransferase family.</text>
</comment>
<dbReference type="GO" id="GO:0019706">
    <property type="term" value="F:protein-cysteine S-palmitoyltransferase activity"/>
    <property type="evidence" value="ECO:0007669"/>
    <property type="project" value="UniProtKB-EC"/>
</dbReference>
<comment type="domain">
    <text evidence="7">The DHHC domain is required for palmitoyltransferase activity.</text>
</comment>
<feature type="domain" description="Palmitoyltransferase DHHC" evidence="8">
    <location>
        <begin position="212"/>
        <end position="277"/>
    </location>
</feature>
<keyword evidence="5 7" id="KW-0472">Membrane</keyword>
<dbReference type="Proteomes" id="UP000095751">
    <property type="component" value="Unassembled WGS sequence"/>
</dbReference>
<reference evidence="9 10" key="1">
    <citation type="submission" date="2016-09" db="EMBL/GenBank/DDBJ databases">
        <title>Extensive genetic diversity and differential bi-allelic expression allows diatom success in the polar Southern Ocean.</title>
        <authorList>
            <consortium name="DOE Joint Genome Institute"/>
            <person name="Mock T."/>
            <person name="Otillar R.P."/>
            <person name="Strauss J."/>
            <person name="Dupont C."/>
            <person name="Frickenhaus S."/>
            <person name="Maumus F."/>
            <person name="Mcmullan M."/>
            <person name="Sanges R."/>
            <person name="Schmutz J."/>
            <person name="Toseland A."/>
            <person name="Valas R."/>
            <person name="Veluchamy A."/>
            <person name="Ward B.J."/>
            <person name="Allen A."/>
            <person name="Barry K."/>
            <person name="Falciatore A."/>
            <person name="Ferrante M."/>
            <person name="Fortunato A.E."/>
            <person name="Gloeckner G."/>
            <person name="Gruber A."/>
            <person name="Hipkin R."/>
            <person name="Janech M."/>
            <person name="Kroth P."/>
            <person name="Leese F."/>
            <person name="Lindquist E."/>
            <person name="Lyon B.R."/>
            <person name="Martin J."/>
            <person name="Mayer C."/>
            <person name="Parker M."/>
            <person name="Quesneville H."/>
            <person name="Raymond J."/>
            <person name="Uhlig C."/>
            <person name="Valentin K.U."/>
            <person name="Worden A.Z."/>
            <person name="Armbrust E.V."/>
            <person name="Bowler C."/>
            <person name="Green B."/>
            <person name="Moulton V."/>
            <person name="Van Oosterhout C."/>
            <person name="Grigoriev I."/>
        </authorList>
    </citation>
    <scope>NUCLEOTIDE SEQUENCE [LARGE SCALE GENOMIC DNA]</scope>
    <source>
        <strain evidence="9 10">CCMP1102</strain>
    </source>
</reference>
<evidence type="ECO:0000256" key="2">
    <source>
        <dbReference type="ARBA" id="ARBA00022679"/>
    </source>
</evidence>
<feature type="transmembrane region" description="Helical" evidence="7">
    <location>
        <begin position="158"/>
        <end position="180"/>
    </location>
</feature>
<keyword evidence="6 7" id="KW-0012">Acyltransferase</keyword>
<dbReference type="PANTHER" id="PTHR22883:SF203">
    <property type="entry name" value="PALMITOYLTRANSFERASE"/>
    <property type="match status" value="1"/>
</dbReference>
<dbReference type="OrthoDB" id="36806at2759"/>
<dbReference type="GO" id="GO:0005794">
    <property type="term" value="C:Golgi apparatus"/>
    <property type="evidence" value="ECO:0007669"/>
    <property type="project" value="TreeGrafter"/>
</dbReference>
<feature type="transmembrane region" description="Helical" evidence="7">
    <location>
        <begin position="128"/>
        <end position="152"/>
    </location>
</feature>
<dbReference type="EC" id="2.3.1.225" evidence="7"/>
<evidence type="ECO:0000256" key="6">
    <source>
        <dbReference type="ARBA" id="ARBA00023315"/>
    </source>
</evidence>
<evidence type="ECO:0000256" key="3">
    <source>
        <dbReference type="ARBA" id="ARBA00022692"/>
    </source>
</evidence>
<dbReference type="GO" id="GO:0005783">
    <property type="term" value="C:endoplasmic reticulum"/>
    <property type="evidence" value="ECO:0007669"/>
    <property type="project" value="TreeGrafter"/>
</dbReference>
<gene>
    <name evidence="9" type="ORF">FRACYDRAFT_237026</name>
</gene>
<evidence type="ECO:0000313" key="10">
    <source>
        <dbReference type="Proteomes" id="UP000095751"/>
    </source>
</evidence>
<sequence length="285" mass="32018">MTIKGGESGGANLVEEAAVQTNDSDFAVGCVNVTWKDDQPSWFRRNSNNDGYGSDNGYHNNNSNRNANNQYAISAIVWGCLGVGRVGNMSILAQTTENYDEEVIDNETGQVIIRNKTRPKLLWVMGPYWTVNIFITFPLIIGVSGWICYFRVSKSHLAIIITWSIGTFLLIISLCMISCCDPGILYRHAQAPTPNNNNNNNNTDDIEAEDWRWNDQARTYRPSDAKFDSECQVVVEGFDHTCPWTGTAIGSKNMVWFKIFVSMVCIMLVYTVLLAMFSSLFNPFK</sequence>
<dbReference type="EMBL" id="KV784356">
    <property type="protein sequence ID" value="OEU18746.1"/>
    <property type="molecule type" value="Genomic_DNA"/>
</dbReference>
<dbReference type="PROSITE" id="PS50216">
    <property type="entry name" value="DHHC"/>
    <property type="match status" value="1"/>
</dbReference>
<evidence type="ECO:0000256" key="4">
    <source>
        <dbReference type="ARBA" id="ARBA00022989"/>
    </source>
</evidence>
<dbReference type="AlphaFoldDB" id="A0A1E7FKS0"/>
<dbReference type="PANTHER" id="PTHR22883">
    <property type="entry name" value="ZINC FINGER DHHC DOMAIN CONTAINING PROTEIN"/>
    <property type="match status" value="1"/>
</dbReference>
<evidence type="ECO:0000256" key="1">
    <source>
        <dbReference type="ARBA" id="ARBA00004141"/>
    </source>
</evidence>
<organism evidence="9 10">
    <name type="scientific">Fragilariopsis cylindrus CCMP1102</name>
    <dbReference type="NCBI Taxonomy" id="635003"/>
    <lineage>
        <taxon>Eukaryota</taxon>
        <taxon>Sar</taxon>
        <taxon>Stramenopiles</taxon>
        <taxon>Ochrophyta</taxon>
        <taxon>Bacillariophyta</taxon>
        <taxon>Bacillariophyceae</taxon>
        <taxon>Bacillariophycidae</taxon>
        <taxon>Bacillariales</taxon>
        <taxon>Bacillariaceae</taxon>
        <taxon>Fragilariopsis</taxon>
    </lineage>
</organism>
<accession>A0A1E7FKS0</accession>
<comment type="catalytic activity">
    <reaction evidence="7">
        <text>L-cysteinyl-[protein] + hexadecanoyl-CoA = S-hexadecanoyl-L-cysteinyl-[protein] + CoA</text>
        <dbReference type="Rhea" id="RHEA:36683"/>
        <dbReference type="Rhea" id="RHEA-COMP:10131"/>
        <dbReference type="Rhea" id="RHEA-COMP:11032"/>
        <dbReference type="ChEBI" id="CHEBI:29950"/>
        <dbReference type="ChEBI" id="CHEBI:57287"/>
        <dbReference type="ChEBI" id="CHEBI:57379"/>
        <dbReference type="ChEBI" id="CHEBI:74151"/>
        <dbReference type="EC" id="2.3.1.225"/>
    </reaction>
</comment>
<dbReference type="GO" id="GO:0016020">
    <property type="term" value="C:membrane"/>
    <property type="evidence" value="ECO:0007669"/>
    <property type="project" value="UniProtKB-SubCell"/>
</dbReference>
<protein>
    <recommendedName>
        <fullName evidence="7">Palmitoyltransferase</fullName>
        <ecNumber evidence="7">2.3.1.225</ecNumber>
    </recommendedName>
</protein>